<dbReference type="Proteomes" id="UP000192478">
    <property type="component" value="Chromosome"/>
</dbReference>
<dbReference type="EMBL" id="CP017603">
    <property type="protein sequence ID" value="AOY74735.1"/>
    <property type="molecule type" value="Genomic_DNA"/>
</dbReference>
<dbReference type="InterPro" id="IPR042229">
    <property type="entry name" value="Listeria/Bacterioides_rpt_sf"/>
</dbReference>
<feature type="signal peptide" evidence="4">
    <location>
        <begin position="1"/>
        <end position="28"/>
    </location>
</feature>
<reference evidence="5 7" key="1">
    <citation type="submission" date="2016-10" db="EMBL/GenBank/DDBJ databases">
        <title>Complete Genome Sequence of Acetogen Clostridium formicoaceticum ATCC 27076.</title>
        <authorList>
            <person name="Bao T."/>
            <person name="Cheng C."/>
            <person name="Zhao J."/>
            <person name="Yang S.-T."/>
            <person name="Wang J."/>
            <person name="Wang M."/>
        </authorList>
    </citation>
    <scope>NUCLEOTIDE SEQUENCE [LARGE SCALE GENOMIC DNA]</scope>
    <source>
        <strain evidence="5 7">ATCC 27076</strain>
    </source>
</reference>
<evidence type="ECO:0000313" key="5">
    <source>
        <dbReference type="EMBL" id="AOY74735.1"/>
    </source>
</evidence>
<dbReference type="NCBIfam" id="TIGR02543">
    <property type="entry name" value="List_Bact_rpt"/>
    <property type="match status" value="1"/>
</dbReference>
<evidence type="ECO:0000256" key="2">
    <source>
        <dbReference type="SAM" id="MobiDB-lite"/>
    </source>
</evidence>
<sequence length="2638" mass="295057">MSKKYKWFNAFISVILIMTMIPLPTAYANETVNVNVLNSPIIDVFLAKGISQTNTANFKADILAGLQRDGYNTDFVEINEIESAEVNISNAFNWDTSYMDYNTRVGGSTGDGIGNITITNNGSVIDMVGNQSLAGKNAIFTIPEVDYQQQFNYSYNIDYGDSFKAAGMLLRVKQTSSNISGYMLSFNNQNQQFYSMANNSLGAIWKFTFSKNTNRTSFTSGGLTLVRSLDINRSGALSVTADKNAITISGGGMSTPVTVAIDSGTGAGFGFFSDHYSHGCSDIGSFRLNGITLTQTNVKTVSEVLKTPEWRDNATKMLVNINDYAESDFQNENDLAQTLMRTINENIHYISWGNAGNQASNTDFISKNNGKGIFINNTNYNNAINQTVAYIESVIDSYQSKQYVVVEEPIIFEVTPSNLRTNTATPEYPNGRWKIVHDYAYFENNMGKYINSDMYQSNLPNTFDKAGKYRIYFADSLVKEVYVHRIPVASFSTVINGTNITYRTNSIDVDTSTDIGYGPGIVEEEWSYRESTASTWTAGKLTSFNQSKIYLIQLRVKDEQGMWSYPITRYLSSSSEKPVADFNYGTNKITKYDTLNIVDGSYDPSGKALTTYSWTLRKNGAVVSTTATPITNFNTANLGIGTYSYTLKVTNSAGIQSDEFTRTFFVEDDTTKPEVIVDVENCDWQRSQTINAIFTDHGSGIDGYRYIINTSYQMPGLTDGAWSGKITNSTATFTLNQTGTYYLHLVGYDIAGNYITKTSGPYKIDSTAPSVTATSPDTAYVQSQNITVNVSDNINLASFKYTVNESSTAPNENSGEWIAGTGTSAALTLNETGIHYLHVIAYDHVGNRSARTFGQYKIDTIKPMVIVNPRHSTWGQSQRVDYAFSDEDSGFNYSRYIISENSAVPEINDDRWSAPDHNAVSSVLLNITEDTGLTYLHLLGYDKAGNYHIETTGIYEIDTVKPTVDIDHESSYWKQSQEVTVSFHDVHSQFSYFQYIINQSQTPPSLNELGQQEKKMNTTGSFTFDVTGLNYLHLAGYDNVGNYITKTYGPYRIDTVAPTITATVPSEAWKQSQEVLIEVEDNSILGEYKYSITTSDTAPNENSGEWTVGTGTSTTLILDSTGRYYIHVIATDVAGNRRAETFGDYKIDTTKPKVDVINPEFSDWKHSQDVLVTFSDEHSGFDYYRYMISKNPEKPELDDDGWSNPVNSHTGRITIDSPGLNYLYLIGYDKTGNYIEHTSGQYKIYMAKPEIIVDVEESDWKQSQTVHALFSEHGSEYNGYKYVINNSSRTPSAGSPAWSETNSSTTAAFSFDTTGIYYLHLMRIDSKGDYIFKTSGPYHIDTQKPVIAATPPKSEYVRLQAVQIYASDSPSGIERYQYLFTTDEAIPDENSEEWTIGFGTQTTAYIYQDGVFNLHILAYDKAGNSTIRTFGPYKIDRTAPGVTADPGHGEWATSHTVTVLFSDSGSGFDGYKYIINSKSQFPESSDGAWSNMINETEGTFTIDLLGVNYLHLIGYDQAENEVRKTFGPYEVDTISPTITATQPKSEYVESQRVIINISDYPVLTDMRFKYMFNTSDTVPNENADGWIEGTGTSATTTLTTTGSYYLHVIATDIAGNQAVRTFGAYKIDSTAPTVVIDLEQSEWSQTKTIHVEFTDEESGFDYYQYILSTNPNMPALDDEAWSRKVVSPSGAFLLDEAGTYYLHLVGYDKVGNYVKKTSVPYLIDKTAPIVTVDPERSDWSTSLTVYVTFNDEESQFSHYHYLINSSYTVPALDDEGWSEAITSDTATFTFNKDGVYYLHLVGYDKAGNYVRKTSGEYQIDTIAPTITATPPRTDWTQLQTIAINVTDNQTLSDFKYVFTTEETAPDEAASGWETSTGLVKVETLDTTGIYYLHVIGHDRAGNQAKETFGPYYIDMTKPRITGYSTAYLNNMVQVSVEAEDEHSGIAFYGMTNQKDQYESIVWQKSNVLEITKIAEYYLYVMDRAGNISAIDGLSKVAVDQFAKPEIMVSPENSSWQTKQEIEITFSPASEIEVDYYQYLISTNPNMPALDYEGWSEKIDQPVLTISLDQTGEYYLHLVGYDKNNNTVTKTYGAYQVDMTAPIVSGVAVGYKNDSVYLTVSASDEGSGVVQYGIRPHSLEDKPVNIAWQESNKIRITQTGKYSIYAMDRVGHVSKVNEKSTVDIKAFHKPTITVNPTSQRWVDELEVTITFQDDYKGIDYYRYKITKSKSFPSLSASGWSEKITRARNTLAFEDTGSYYLHVIAYDKMNNSISKTFGVYQVDNIIPEINKIVSTEKDKKMNLEVIASDQGSGVKDYGIANGGTVSIRNRISWQASNIFDGLENGSYVIYARDYAGNVSKAASVLINQKETIIEIKEVTVSFQANGGTSLNPVSVVKGSKINAPESPLRTGYIFDGWYQDQSLTRKMNFNNPISENMVLYAKWSIDNKDSIPQPAPQPKPVEKQPEEKSQPVVRQPGTPRLTNSDQQKEFSKDESEYSQETVVSVSNLKGKQVEITFIDDQDRIILKQVFNYGEPIYVIDQDGQKLAEYNARQKRDIYLPKESSREGDIYGWEYFYRENTLVIMRTVHKIPVETTDKIPESNDRISNHINLVPYAIGALVGSGFLIFLLIFIRRKKKTTK</sequence>
<dbReference type="SUPFAM" id="SSF49299">
    <property type="entry name" value="PKD domain"/>
    <property type="match status" value="1"/>
</dbReference>
<dbReference type="KEGG" id="cfm:BJL90_01455"/>
<accession>A0AAC9RKV3</accession>
<gene>
    <name evidence="5" type="ORF">BJL90_01455</name>
    <name evidence="6" type="ORF">CLFO_35270</name>
</gene>
<dbReference type="InterPro" id="IPR013783">
    <property type="entry name" value="Ig-like_fold"/>
</dbReference>
<keyword evidence="3" id="KW-1133">Transmembrane helix</keyword>
<evidence type="ECO:0000256" key="3">
    <source>
        <dbReference type="SAM" id="Phobius"/>
    </source>
</evidence>
<proteinExistence type="predicted"/>
<dbReference type="GO" id="GO:0030313">
    <property type="term" value="C:cell envelope"/>
    <property type="evidence" value="ECO:0007669"/>
    <property type="project" value="UniProtKB-SubCell"/>
</dbReference>
<feature type="transmembrane region" description="Helical" evidence="3">
    <location>
        <begin position="2609"/>
        <end position="2630"/>
    </location>
</feature>
<keyword evidence="4" id="KW-0732">Signal</keyword>
<evidence type="ECO:0000313" key="8">
    <source>
        <dbReference type="Proteomes" id="UP000192478"/>
    </source>
</evidence>
<feature type="compositionally biased region" description="Basic and acidic residues" evidence="2">
    <location>
        <begin position="2458"/>
        <end position="2467"/>
    </location>
</feature>
<dbReference type="InterPro" id="IPR013378">
    <property type="entry name" value="InlB-like_B-rpt"/>
</dbReference>
<feature type="region of interest" description="Disordered" evidence="2">
    <location>
        <begin position="2447"/>
        <end position="2494"/>
    </location>
</feature>
<dbReference type="Gene3D" id="2.60.40.4270">
    <property type="entry name" value="Listeria-Bacteroides repeat domain"/>
    <property type="match status" value="1"/>
</dbReference>
<protein>
    <submittedName>
        <fullName evidence="6">Listeria-Bacteroides repeat domain (List_Bact_rpt)</fullName>
    </submittedName>
</protein>
<dbReference type="EMBL" id="CP020559">
    <property type="protein sequence ID" value="ARE89121.1"/>
    <property type="molecule type" value="Genomic_DNA"/>
</dbReference>
<dbReference type="Proteomes" id="UP000177894">
    <property type="component" value="Chromosome"/>
</dbReference>
<comment type="subcellular location">
    <subcellularLocation>
        <location evidence="1">Cell envelope</location>
    </subcellularLocation>
</comment>
<evidence type="ECO:0000313" key="6">
    <source>
        <dbReference type="EMBL" id="ARE89121.1"/>
    </source>
</evidence>
<evidence type="ECO:0000256" key="4">
    <source>
        <dbReference type="SAM" id="SignalP"/>
    </source>
</evidence>
<keyword evidence="3" id="KW-0472">Membrane</keyword>
<dbReference type="InterPro" id="IPR035986">
    <property type="entry name" value="PKD_dom_sf"/>
</dbReference>
<name>A0AAC9RKV3_9CLOT</name>
<dbReference type="Gene3D" id="2.60.40.10">
    <property type="entry name" value="Immunoglobulins"/>
    <property type="match status" value="1"/>
</dbReference>
<feature type="compositionally biased region" description="Basic and acidic residues" evidence="2">
    <location>
        <begin position="2484"/>
        <end position="2493"/>
    </location>
</feature>
<keyword evidence="7" id="KW-1185">Reference proteome</keyword>
<evidence type="ECO:0000313" key="7">
    <source>
        <dbReference type="Proteomes" id="UP000177894"/>
    </source>
</evidence>
<reference evidence="6 8" key="2">
    <citation type="submission" date="2017-03" db="EMBL/GenBank/DDBJ databases">
        <title>Complete sequence of Clostridium formicaceticum DSM 92.</title>
        <authorList>
            <person name="Poehlein A."/>
            <person name="Karl M."/>
            <person name="Bengelsdorf F.R."/>
            <person name="Duerre P."/>
            <person name="Daniel R."/>
        </authorList>
    </citation>
    <scope>NUCLEOTIDE SEQUENCE [LARGE SCALE GENOMIC DNA]</scope>
    <source>
        <strain evidence="6 8">DSM 92</strain>
    </source>
</reference>
<keyword evidence="3" id="KW-0812">Transmembrane</keyword>
<evidence type="ECO:0000256" key="1">
    <source>
        <dbReference type="ARBA" id="ARBA00004196"/>
    </source>
</evidence>
<organism evidence="6 8">
    <name type="scientific">Clostridium formicaceticum</name>
    <dbReference type="NCBI Taxonomy" id="1497"/>
    <lineage>
        <taxon>Bacteria</taxon>
        <taxon>Bacillati</taxon>
        <taxon>Bacillota</taxon>
        <taxon>Clostridia</taxon>
        <taxon>Eubacteriales</taxon>
        <taxon>Clostridiaceae</taxon>
        <taxon>Clostridium</taxon>
    </lineage>
</organism>
<dbReference type="Pfam" id="PF09479">
    <property type="entry name" value="Flg_new"/>
    <property type="match status" value="1"/>
</dbReference>
<feature type="chain" id="PRO_5042273770" evidence="4">
    <location>
        <begin position="29"/>
        <end position="2638"/>
    </location>
</feature>